<proteinExistence type="predicted"/>
<dbReference type="EMBL" id="BPQH01000003">
    <property type="protein sequence ID" value="GJD48368.1"/>
    <property type="molecule type" value="Genomic_DNA"/>
</dbReference>
<reference evidence="2" key="2">
    <citation type="submission" date="2021-08" db="EMBL/GenBank/DDBJ databases">
        <authorList>
            <person name="Tani A."/>
            <person name="Ola A."/>
            <person name="Ogura Y."/>
            <person name="Katsura K."/>
            <person name="Hayashi T."/>
        </authorList>
    </citation>
    <scope>NUCLEOTIDE SEQUENCE</scope>
    <source>
        <strain evidence="2">KCTC 52305</strain>
    </source>
</reference>
<reference evidence="2" key="1">
    <citation type="journal article" date="2021" name="Front. Microbiol.">
        <title>Comprehensive Comparative Genomics and Phenotyping of Methylobacterium Species.</title>
        <authorList>
            <person name="Alessa O."/>
            <person name="Ogura Y."/>
            <person name="Fujitani Y."/>
            <person name="Takami H."/>
            <person name="Hayashi T."/>
            <person name="Sahin N."/>
            <person name="Tani A."/>
        </authorList>
    </citation>
    <scope>NUCLEOTIDE SEQUENCE</scope>
    <source>
        <strain evidence="2">KCTC 52305</strain>
    </source>
</reference>
<keyword evidence="3" id="KW-1185">Reference proteome</keyword>
<feature type="chain" id="PRO_5045827306" evidence="1">
    <location>
        <begin position="28"/>
        <end position="68"/>
    </location>
</feature>
<name>A0ABQ4QSR7_9HYPH</name>
<protein>
    <submittedName>
        <fullName evidence="2">Uncharacterized protein</fullName>
    </submittedName>
</protein>
<comment type="caution">
    <text evidence="2">The sequence shown here is derived from an EMBL/GenBank/DDBJ whole genome shotgun (WGS) entry which is preliminary data.</text>
</comment>
<dbReference type="RefSeq" id="WP_128565130.1">
    <property type="nucleotide sequence ID" value="NZ_BPQH01000003.1"/>
</dbReference>
<evidence type="ECO:0000256" key="1">
    <source>
        <dbReference type="SAM" id="SignalP"/>
    </source>
</evidence>
<gene>
    <name evidence="2" type="ORF">OPKNFCMD_1086</name>
</gene>
<evidence type="ECO:0000313" key="2">
    <source>
        <dbReference type="EMBL" id="GJD48368.1"/>
    </source>
</evidence>
<keyword evidence="1" id="KW-0732">Signal</keyword>
<dbReference type="Proteomes" id="UP001055167">
    <property type="component" value="Unassembled WGS sequence"/>
</dbReference>
<accession>A0ABQ4QSR7</accession>
<sequence length="68" mass="7263">MSRSMCPMTPKAAAALLAARGVLPSSVATPTTMVDALSNTLREMRIPLKEAPTDFPAVLAELHRLTEL</sequence>
<organism evidence="2 3">
    <name type="scientific">Methylobacterium crusticola</name>
    <dbReference type="NCBI Taxonomy" id="1697972"/>
    <lineage>
        <taxon>Bacteria</taxon>
        <taxon>Pseudomonadati</taxon>
        <taxon>Pseudomonadota</taxon>
        <taxon>Alphaproteobacteria</taxon>
        <taxon>Hyphomicrobiales</taxon>
        <taxon>Methylobacteriaceae</taxon>
        <taxon>Methylobacterium</taxon>
    </lineage>
</organism>
<feature type="signal peptide" evidence="1">
    <location>
        <begin position="1"/>
        <end position="27"/>
    </location>
</feature>
<evidence type="ECO:0000313" key="3">
    <source>
        <dbReference type="Proteomes" id="UP001055167"/>
    </source>
</evidence>